<keyword evidence="3" id="KW-1185">Reference proteome</keyword>
<protein>
    <submittedName>
        <fullName evidence="2">Uncharacterized protein</fullName>
    </submittedName>
</protein>
<feature type="region of interest" description="Disordered" evidence="1">
    <location>
        <begin position="363"/>
        <end position="392"/>
    </location>
</feature>
<evidence type="ECO:0000313" key="2">
    <source>
        <dbReference type="EMBL" id="KAK0431314.1"/>
    </source>
</evidence>
<dbReference type="AlphaFoldDB" id="A0AA39MEZ9"/>
<feature type="compositionally biased region" description="Basic and acidic residues" evidence="1">
    <location>
        <begin position="371"/>
        <end position="384"/>
    </location>
</feature>
<proteinExistence type="predicted"/>
<organism evidence="2 3">
    <name type="scientific">Armillaria borealis</name>
    <dbReference type="NCBI Taxonomy" id="47425"/>
    <lineage>
        <taxon>Eukaryota</taxon>
        <taxon>Fungi</taxon>
        <taxon>Dikarya</taxon>
        <taxon>Basidiomycota</taxon>
        <taxon>Agaricomycotina</taxon>
        <taxon>Agaricomycetes</taxon>
        <taxon>Agaricomycetidae</taxon>
        <taxon>Agaricales</taxon>
        <taxon>Marasmiineae</taxon>
        <taxon>Physalacriaceae</taxon>
        <taxon>Armillaria</taxon>
    </lineage>
</organism>
<name>A0AA39MEZ9_9AGAR</name>
<dbReference type="Proteomes" id="UP001175226">
    <property type="component" value="Unassembled WGS sequence"/>
</dbReference>
<evidence type="ECO:0000256" key="1">
    <source>
        <dbReference type="SAM" id="MobiDB-lite"/>
    </source>
</evidence>
<comment type="caution">
    <text evidence="2">The sequence shown here is derived from an EMBL/GenBank/DDBJ whole genome shotgun (WGS) entry which is preliminary data.</text>
</comment>
<gene>
    <name evidence="2" type="ORF">EV421DRAFT_1743217</name>
</gene>
<feature type="compositionally biased region" description="Low complexity" evidence="1">
    <location>
        <begin position="162"/>
        <end position="179"/>
    </location>
</feature>
<accession>A0AA39MEZ9</accession>
<dbReference type="EMBL" id="JAUEPT010000117">
    <property type="protein sequence ID" value="KAK0431314.1"/>
    <property type="molecule type" value="Genomic_DNA"/>
</dbReference>
<evidence type="ECO:0000313" key="3">
    <source>
        <dbReference type="Proteomes" id="UP001175226"/>
    </source>
</evidence>
<reference evidence="2" key="1">
    <citation type="submission" date="2023-06" db="EMBL/GenBank/DDBJ databases">
        <authorList>
            <consortium name="Lawrence Berkeley National Laboratory"/>
            <person name="Ahrendt S."/>
            <person name="Sahu N."/>
            <person name="Indic B."/>
            <person name="Wong-Bajracharya J."/>
            <person name="Merenyi Z."/>
            <person name="Ke H.-M."/>
            <person name="Monk M."/>
            <person name="Kocsube S."/>
            <person name="Drula E."/>
            <person name="Lipzen A."/>
            <person name="Balint B."/>
            <person name="Henrissat B."/>
            <person name="Andreopoulos B."/>
            <person name="Martin F.M."/>
            <person name="Harder C.B."/>
            <person name="Rigling D."/>
            <person name="Ford K.L."/>
            <person name="Foster G.D."/>
            <person name="Pangilinan J."/>
            <person name="Papanicolaou A."/>
            <person name="Barry K."/>
            <person name="LaButti K."/>
            <person name="Viragh M."/>
            <person name="Koriabine M."/>
            <person name="Yan M."/>
            <person name="Riley R."/>
            <person name="Champramary S."/>
            <person name="Plett K.L."/>
            <person name="Tsai I.J."/>
            <person name="Slot J."/>
            <person name="Sipos G."/>
            <person name="Plett J."/>
            <person name="Nagy L.G."/>
            <person name="Grigoriev I.V."/>
        </authorList>
    </citation>
    <scope>NUCLEOTIDE SEQUENCE</scope>
    <source>
        <strain evidence="2">FPL87.14</strain>
    </source>
</reference>
<sequence>MSDPYYLLPATLKKAPALWDTEVYDSLSNQQIAEQIEGAHTLLTTYRSAFNRPYLDFIECFLATALQAVHELPNWFVKPHWSIWVYGPDSVKEFLKDGPFTTSDVKLLKTPAVTPAAPVPLKKRKIHDPSPPVPSSQAGSSKAGAPLKEEKPACKWSKQDQALTTSTTKTGSSAALSKKSSSKDKGRAASLPITKESSTARDKTPGKPRGRKLLVEVPTVPRKKEVTPPPAILSENTHVDIRGRSPTPVTADLTSPSPGCGRLYHVCWPPVLTVIAGVTAPVGYPLMTCRRLLILAFSSVEGSHNTDAMLKFAHKYTVGHRLMIDMELITDKDGLLQKVFDLQMKHYYPCPLHLHSEMTPEPPLPEFAVLPDKKKQPSDKLETKDGDEEHADDDQVAKSLVDQLQSSPAQSSWVGCKLHLNKLAGVYEEFTAFQGNLTRYGEIPESLMLPAYPNPLALDMGIPPKQFRSLLVTDHYILLRQARTSHPSLVDMNTLATYLQPEIKSMLDSIHPFLLTHSQAAHEAYFPKDVNLVVIRFLATLTALANNLSLAFQSISWDAWKVEDSTRMFKLLGYSKPSFDPTDIFPGEVCLHWEHFQGAASATWFANLACLQISCQDALSLAGLSQADHYLLLRLARTRYPQILDFNILVYWCQPDVATLINHVHPFLNFMSPFPHDLHFPDSQDPVILSDLSPALTAIPYVGIGCYPIDLDKLPSAIADALRLVSSFLSAGYLLLT</sequence>
<feature type="region of interest" description="Disordered" evidence="1">
    <location>
        <begin position="118"/>
        <end position="212"/>
    </location>
</feature>